<dbReference type="EMBL" id="JASCZI010061668">
    <property type="protein sequence ID" value="MED6139262.1"/>
    <property type="molecule type" value="Genomic_DNA"/>
</dbReference>
<dbReference type="Proteomes" id="UP001341840">
    <property type="component" value="Unassembled WGS sequence"/>
</dbReference>
<accession>A0ABU6SS77</accession>
<reference evidence="1 2" key="1">
    <citation type="journal article" date="2023" name="Plants (Basel)">
        <title>Bridging the Gap: Combining Genomics and Transcriptomics Approaches to Understand Stylosanthes scabra, an Orphan Legume from the Brazilian Caatinga.</title>
        <authorList>
            <person name="Ferreira-Neto J.R.C."/>
            <person name="da Silva M.D."/>
            <person name="Binneck E."/>
            <person name="de Melo N.F."/>
            <person name="da Silva R.H."/>
            <person name="de Melo A.L.T.M."/>
            <person name="Pandolfi V."/>
            <person name="Bustamante F.O."/>
            <person name="Brasileiro-Vidal A.C."/>
            <person name="Benko-Iseppon A.M."/>
        </authorList>
    </citation>
    <scope>NUCLEOTIDE SEQUENCE [LARGE SCALE GENOMIC DNA]</scope>
    <source>
        <tissue evidence="1">Leaves</tissue>
    </source>
</reference>
<keyword evidence="2" id="KW-1185">Reference proteome</keyword>
<sequence length="105" mass="11345">MIGNQTRTDTIVLEFGISAEIFPGGTSQSASSSCTETRTVNLINGTGLMPSGMKRSENEGSCRSKNVLARARAMSYHPCISMKVWYMLVEAKEAVDGAIASLRMH</sequence>
<name>A0ABU6SS77_9FABA</name>
<dbReference type="PROSITE" id="PS51257">
    <property type="entry name" value="PROKAR_LIPOPROTEIN"/>
    <property type="match status" value="1"/>
</dbReference>
<organism evidence="1 2">
    <name type="scientific">Stylosanthes scabra</name>
    <dbReference type="NCBI Taxonomy" id="79078"/>
    <lineage>
        <taxon>Eukaryota</taxon>
        <taxon>Viridiplantae</taxon>
        <taxon>Streptophyta</taxon>
        <taxon>Embryophyta</taxon>
        <taxon>Tracheophyta</taxon>
        <taxon>Spermatophyta</taxon>
        <taxon>Magnoliopsida</taxon>
        <taxon>eudicotyledons</taxon>
        <taxon>Gunneridae</taxon>
        <taxon>Pentapetalae</taxon>
        <taxon>rosids</taxon>
        <taxon>fabids</taxon>
        <taxon>Fabales</taxon>
        <taxon>Fabaceae</taxon>
        <taxon>Papilionoideae</taxon>
        <taxon>50 kb inversion clade</taxon>
        <taxon>dalbergioids sensu lato</taxon>
        <taxon>Dalbergieae</taxon>
        <taxon>Pterocarpus clade</taxon>
        <taxon>Stylosanthes</taxon>
    </lineage>
</organism>
<gene>
    <name evidence="1" type="ORF">PIB30_082149</name>
</gene>
<proteinExistence type="predicted"/>
<comment type="caution">
    <text evidence="1">The sequence shown here is derived from an EMBL/GenBank/DDBJ whole genome shotgun (WGS) entry which is preliminary data.</text>
</comment>
<protein>
    <submittedName>
        <fullName evidence="1">Uncharacterized protein</fullName>
    </submittedName>
</protein>
<evidence type="ECO:0000313" key="1">
    <source>
        <dbReference type="EMBL" id="MED6139262.1"/>
    </source>
</evidence>
<evidence type="ECO:0000313" key="2">
    <source>
        <dbReference type="Proteomes" id="UP001341840"/>
    </source>
</evidence>